<accession>A0ABM9PM73</accession>
<evidence type="ECO:0000256" key="6">
    <source>
        <dbReference type="ARBA" id="ARBA00022840"/>
    </source>
</evidence>
<dbReference type="InterPro" id="IPR036393">
    <property type="entry name" value="AceGlu_kinase-like_sf"/>
</dbReference>
<evidence type="ECO:0000313" key="11">
    <source>
        <dbReference type="Proteomes" id="UP001497602"/>
    </source>
</evidence>
<organism evidence="10 11">
    <name type="scientific">Tenacibaculum vairaonense</name>
    <dbReference type="NCBI Taxonomy" id="3137860"/>
    <lineage>
        <taxon>Bacteria</taxon>
        <taxon>Pseudomonadati</taxon>
        <taxon>Bacteroidota</taxon>
        <taxon>Flavobacteriia</taxon>
        <taxon>Flavobacteriales</taxon>
        <taxon>Flavobacteriaceae</taxon>
        <taxon>Tenacibaculum</taxon>
    </lineage>
</organism>
<dbReference type="InterPro" id="IPR018042">
    <property type="entry name" value="Aspartate_kinase_CS"/>
</dbReference>
<evidence type="ECO:0000256" key="2">
    <source>
        <dbReference type="ARBA" id="ARBA00010122"/>
    </source>
</evidence>
<comment type="pathway">
    <text evidence="8">Amino-acid biosynthesis; L-threonine biosynthesis; L-threonine from L-aspartate: step 1/5.</text>
</comment>
<dbReference type="InterPro" id="IPR001341">
    <property type="entry name" value="Asp_kinase"/>
</dbReference>
<evidence type="ECO:0000256" key="4">
    <source>
        <dbReference type="ARBA" id="ARBA00022741"/>
    </source>
</evidence>
<dbReference type="EMBL" id="CAXJRC010000022">
    <property type="protein sequence ID" value="CAL2106796.1"/>
    <property type="molecule type" value="Genomic_DNA"/>
</dbReference>
<dbReference type="EC" id="2.7.2.4" evidence="7"/>
<evidence type="ECO:0000256" key="5">
    <source>
        <dbReference type="ARBA" id="ARBA00022777"/>
    </source>
</evidence>
<comment type="pathway">
    <text evidence="1 8">Amino-acid biosynthesis; L-lysine biosynthesis via DAP pathway; (S)-tetrahydrodipicolinate from L-aspartate: step 1/4.</text>
</comment>
<protein>
    <recommendedName>
        <fullName evidence="7">Aspartokinase</fullName>
        <ecNumber evidence="7">2.7.2.4</ecNumber>
    </recommendedName>
</protein>
<dbReference type="Gene3D" id="3.40.1160.10">
    <property type="entry name" value="Acetylglutamate kinase-like"/>
    <property type="match status" value="1"/>
</dbReference>
<evidence type="ECO:0000256" key="3">
    <source>
        <dbReference type="ARBA" id="ARBA00022679"/>
    </source>
</evidence>
<evidence type="ECO:0000256" key="8">
    <source>
        <dbReference type="RuleBase" id="RU004249"/>
    </source>
</evidence>
<name>A0ABM9PM73_9FLAO</name>
<keyword evidence="5 7" id="KW-0418">Kinase</keyword>
<comment type="similarity">
    <text evidence="2 7">Belongs to the aspartokinase family.</text>
</comment>
<dbReference type="NCBIfam" id="TIGR00657">
    <property type="entry name" value="asp_kinases"/>
    <property type="match status" value="1"/>
</dbReference>
<comment type="pathway">
    <text evidence="8">Amino-acid biosynthesis; L-methionine biosynthesis via de novo pathway; L-homoserine from L-aspartate: step 1/3.</text>
</comment>
<dbReference type="GO" id="GO:0004072">
    <property type="term" value="F:aspartate kinase activity"/>
    <property type="evidence" value="ECO:0007669"/>
    <property type="project" value="UniProtKB-EC"/>
</dbReference>
<dbReference type="PANTHER" id="PTHR21499:SF59">
    <property type="entry name" value="ASPARTOKINASE"/>
    <property type="match status" value="1"/>
</dbReference>
<dbReference type="Pfam" id="PF00696">
    <property type="entry name" value="AA_kinase"/>
    <property type="match status" value="1"/>
</dbReference>
<keyword evidence="6" id="KW-0067">ATP-binding</keyword>
<keyword evidence="4" id="KW-0547">Nucleotide-binding</keyword>
<proteinExistence type="inferred from homology"/>
<comment type="catalytic activity">
    <reaction evidence="7">
        <text>L-aspartate + ATP = 4-phospho-L-aspartate + ADP</text>
        <dbReference type="Rhea" id="RHEA:23776"/>
        <dbReference type="ChEBI" id="CHEBI:29991"/>
        <dbReference type="ChEBI" id="CHEBI:30616"/>
        <dbReference type="ChEBI" id="CHEBI:57535"/>
        <dbReference type="ChEBI" id="CHEBI:456216"/>
        <dbReference type="EC" id="2.7.2.4"/>
    </reaction>
</comment>
<evidence type="ECO:0000313" key="10">
    <source>
        <dbReference type="EMBL" id="CAL2106796.1"/>
    </source>
</evidence>
<dbReference type="SUPFAM" id="SSF53633">
    <property type="entry name" value="Carbamate kinase-like"/>
    <property type="match status" value="1"/>
</dbReference>
<feature type="domain" description="Aspartate/glutamate/uridylate kinase" evidence="9">
    <location>
        <begin position="3"/>
        <end position="283"/>
    </location>
</feature>
<dbReference type="RefSeq" id="WP_348738531.1">
    <property type="nucleotide sequence ID" value="NZ_CAXJRC010000022.1"/>
</dbReference>
<sequence length="459" mass="51923">MEVLKFGGTSVSSKRSLENMLQIIKGYDLEESPLIIVVSALKGITNELVNLINLLIKHDEEYKLTLEIIKNKHYDFIDTLFDNEPVDLLNDIEYTYKNLIDVTSEIYASKEVQNKDHDSLLSFGELFSARIITAYLQDNGLGFLFKDARSLILTDDTHRSAKVNWELTKEAVTSFFHKNKESYVITGFIASSIYGDTTTLGRGGSDYTATILGTLLKAEKVTKWTDVNGIMTADPNKVSKANSLSNITYDELKSLSKFGANVLVHPESIDELSKHNIPFLIRNTFNCEFTGTQVINQYFSPQKALSLHQSCSLVSFEKEWSLPKELIKEILDKNYLFFRMKTPSSNERSYYVVADECVNFFDKDTCKNESSLPLLSSVKNIEIVKRNIALITITSQSMDKKQELGRIKTLLNTNGISILGSRLFFNSISLIFEKGNFQEVLTLLHEELSEAILEDGLIL</sequence>
<keyword evidence="3 7" id="KW-0808">Transferase</keyword>
<dbReference type="PROSITE" id="PS00324">
    <property type="entry name" value="ASPARTOKINASE"/>
    <property type="match status" value="1"/>
</dbReference>
<evidence type="ECO:0000259" key="9">
    <source>
        <dbReference type="Pfam" id="PF00696"/>
    </source>
</evidence>
<keyword evidence="8" id="KW-0028">Amino-acid biosynthesis</keyword>
<evidence type="ECO:0000256" key="1">
    <source>
        <dbReference type="ARBA" id="ARBA00004766"/>
    </source>
</evidence>
<evidence type="ECO:0000256" key="7">
    <source>
        <dbReference type="RuleBase" id="RU003448"/>
    </source>
</evidence>
<reference evidence="10 11" key="1">
    <citation type="submission" date="2024-05" db="EMBL/GenBank/DDBJ databases">
        <authorList>
            <person name="Duchaud E."/>
        </authorList>
    </citation>
    <scope>NUCLEOTIDE SEQUENCE [LARGE SCALE GENOMIC DNA]</scope>
    <source>
        <strain evidence="10">Ena-SAMPLE-TAB-13-05-2024-13:56:06:370-140305</strain>
    </source>
</reference>
<dbReference type="PANTHER" id="PTHR21499">
    <property type="entry name" value="ASPARTATE KINASE"/>
    <property type="match status" value="1"/>
</dbReference>
<comment type="caution">
    <text evidence="10">The sequence shown here is derived from an EMBL/GenBank/DDBJ whole genome shotgun (WGS) entry which is preliminary data.</text>
</comment>
<dbReference type="InterPro" id="IPR001048">
    <property type="entry name" value="Asp/Glu/Uridylate_kinase"/>
</dbReference>
<keyword evidence="11" id="KW-1185">Reference proteome</keyword>
<dbReference type="CDD" id="cd04243">
    <property type="entry name" value="AAK_AK-HSDH-like"/>
    <property type="match status" value="1"/>
</dbReference>
<dbReference type="Proteomes" id="UP001497602">
    <property type="component" value="Unassembled WGS sequence"/>
</dbReference>
<gene>
    <name evidence="10" type="ORF">T190115A13A_20076</name>
</gene>